<accession>A0ABR1SVW9</accession>
<dbReference type="SUPFAM" id="SSF52833">
    <property type="entry name" value="Thioredoxin-like"/>
    <property type="match status" value="1"/>
</dbReference>
<sequence length="230" mass="25252">MAVIKIQFISDFVCAVTKRNLDAAIALYQKTYPGGKDDTFDITWAPYYLNYNPYPHSIDKLELANERLADQTPEQRATLNTRMTRAGKASGIHFNWGGTLGPNPATRLAHQLVRLAGDAPNANYDGSKQTALVEALFEAYHCRAQDISQPDVLREAAQRAEITSADINDWLQRDQVGSLVDQEAEANKGPAGTAGNGVPTLIIQGTHRPEGIPDAMDLMEIFIQVREVSA</sequence>
<protein>
    <recommendedName>
        <fullName evidence="1">DSBA-like thioredoxin domain-containing protein</fullName>
    </recommendedName>
</protein>
<reference evidence="2 3" key="1">
    <citation type="submission" date="2023-01" db="EMBL/GenBank/DDBJ databases">
        <title>Analysis of 21 Apiospora genomes using comparative genomics revels a genus with tremendous synthesis potential of carbohydrate active enzymes and secondary metabolites.</title>
        <authorList>
            <person name="Sorensen T."/>
        </authorList>
    </citation>
    <scope>NUCLEOTIDE SEQUENCE [LARGE SCALE GENOMIC DNA]</scope>
    <source>
        <strain evidence="2 3">CBS 33761</strain>
    </source>
</reference>
<feature type="domain" description="DSBA-like thioredoxin" evidence="1">
    <location>
        <begin position="8"/>
        <end position="211"/>
    </location>
</feature>
<evidence type="ECO:0000313" key="2">
    <source>
        <dbReference type="EMBL" id="KAK8038470.1"/>
    </source>
</evidence>
<gene>
    <name evidence="2" type="ORF">PG993_006881</name>
</gene>
<keyword evidence="3" id="KW-1185">Reference proteome</keyword>
<dbReference type="PANTHER" id="PTHR13887">
    <property type="entry name" value="GLUTATHIONE S-TRANSFERASE KAPPA"/>
    <property type="match status" value="1"/>
</dbReference>
<proteinExistence type="predicted"/>
<evidence type="ECO:0000259" key="1">
    <source>
        <dbReference type="Pfam" id="PF01323"/>
    </source>
</evidence>
<dbReference type="Proteomes" id="UP001444661">
    <property type="component" value="Unassembled WGS sequence"/>
</dbReference>
<organism evidence="2 3">
    <name type="scientific">Apiospora rasikravindrae</name>
    <dbReference type="NCBI Taxonomy" id="990691"/>
    <lineage>
        <taxon>Eukaryota</taxon>
        <taxon>Fungi</taxon>
        <taxon>Dikarya</taxon>
        <taxon>Ascomycota</taxon>
        <taxon>Pezizomycotina</taxon>
        <taxon>Sordariomycetes</taxon>
        <taxon>Xylariomycetidae</taxon>
        <taxon>Amphisphaeriales</taxon>
        <taxon>Apiosporaceae</taxon>
        <taxon>Apiospora</taxon>
    </lineage>
</organism>
<dbReference type="Gene3D" id="3.40.30.10">
    <property type="entry name" value="Glutaredoxin"/>
    <property type="match status" value="1"/>
</dbReference>
<dbReference type="EMBL" id="JAQQWK010000006">
    <property type="protein sequence ID" value="KAK8038470.1"/>
    <property type="molecule type" value="Genomic_DNA"/>
</dbReference>
<dbReference type="InterPro" id="IPR036249">
    <property type="entry name" value="Thioredoxin-like_sf"/>
</dbReference>
<dbReference type="Pfam" id="PF01323">
    <property type="entry name" value="DSBA"/>
    <property type="match status" value="1"/>
</dbReference>
<name>A0ABR1SVW9_9PEZI</name>
<evidence type="ECO:0000313" key="3">
    <source>
        <dbReference type="Proteomes" id="UP001444661"/>
    </source>
</evidence>
<dbReference type="PANTHER" id="PTHR13887:SF41">
    <property type="entry name" value="THIOREDOXIN SUPERFAMILY PROTEIN"/>
    <property type="match status" value="1"/>
</dbReference>
<comment type="caution">
    <text evidence="2">The sequence shown here is derived from an EMBL/GenBank/DDBJ whole genome shotgun (WGS) entry which is preliminary data.</text>
</comment>
<dbReference type="InterPro" id="IPR001853">
    <property type="entry name" value="DSBA-like_thioredoxin_dom"/>
</dbReference>